<evidence type="ECO:0000313" key="2">
    <source>
        <dbReference type="Proteomes" id="UP000663873"/>
    </source>
</evidence>
<organism evidence="1 2">
    <name type="scientific">Rotaria socialis</name>
    <dbReference type="NCBI Taxonomy" id="392032"/>
    <lineage>
        <taxon>Eukaryota</taxon>
        <taxon>Metazoa</taxon>
        <taxon>Spiralia</taxon>
        <taxon>Gnathifera</taxon>
        <taxon>Rotifera</taxon>
        <taxon>Eurotatoria</taxon>
        <taxon>Bdelloidea</taxon>
        <taxon>Philodinida</taxon>
        <taxon>Philodinidae</taxon>
        <taxon>Rotaria</taxon>
    </lineage>
</organism>
<keyword evidence="2" id="KW-1185">Reference proteome</keyword>
<dbReference type="AlphaFoldDB" id="A0A821RCF6"/>
<evidence type="ECO:0000313" key="1">
    <source>
        <dbReference type="EMBL" id="CAF4839790.1"/>
    </source>
</evidence>
<name>A0A821RCF6_9BILA</name>
<dbReference type="Proteomes" id="UP000663873">
    <property type="component" value="Unassembled WGS sequence"/>
</dbReference>
<sequence length="109" mass="12610">IKQSSKLFRQDFIEQAGVEFLFKLLQSLNHFIHDDYQYLLCQEITILTLQLIQLLLCGNNQPEERLSPPPLSSSRPTSPMAVAANDNIIDTIDFDFQAKIEHLQFEEFV</sequence>
<feature type="non-terminal residue" evidence="1">
    <location>
        <position position="1"/>
    </location>
</feature>
<proteinExistence type="predicted"/>
<feature type="non-terminal residue" evidence="1">
    <location>
        <position position="109"/>
    </location>
</feature>
<dbReference type="EMBL" id="CAJOBP010057661">
    <property type="protein sequence ID" value="CAF4839790.1"/>
    <property type="molecule type" value="Genomic_DNA"/>
</dbReference>
<comment type="caution">
    <text evidence="1">The sequence shown here is derived from an EMBL/GenBank/DDBJ whole genome shotgun (WGS) entry which is preliminary data.</text>
</comment>
<gene>
    <name evidence="1" type="ORF">UJA718_LOCUS42995</name>
</gene>
<protein>
    <submittedName>
        <fullName evidence="1">Uncharacterized protein</fullName>
    </submittedName>
</protein>
<reference evidence="1" key="1">
    <citation type="submission" date="2021-02" db="EMBL/GenBank/DDBJ databases">
        <authorList>
            <person name="Nowell W R."/>
        </authorList>
    </citation>
    <scope>NUCLEOTIDE SEQUENCE</scope>
</reference>
<accession>A0A821RCF6</accession>